<name>T0ZRF9_9ZZZZ</name>
<dbReference type="SUPFAM" id="SSF55469">
    <property type="entry name" value="FMN-dependent nitroreductase-like"/>
    <property type="match status" value="1"/>
</dbReference>
<dbReference type="EMBL" id="AUZY01007168">
    <property type="protein sequence ID" value="EQD50891.1"/>
    <property type="molecule type" value="Genomic_DNA"/>
</dbReference>
<proteinExistence type="predicted"/>
<dbReference type="Pfam" id="PF00881">
    <property type="entry name" value="Nitroreductase"/>
    <property type="match status" value="1"/>
</dbReference>
<evidence type="ECO:0000259" key="1">
    <source>
        <dbReference type="Pfam" id="PF00881"/>
    </source>
</evidence>
<dbReference type="InterPro" id="IPR029479">
    <property type="entry name" value="Nitroreductase"/>
</dbReference>
<reference evidence="2" key="1">
    <citation type="submission" date="2013-08" db="EMBL/GenBank/DDBJ databases">
        <authorList>
            <person name="Mendez C."/>
            <person name="Richter M."/>
            <person name="Ferrer M."/>
            <person name="Sanchez J."/>
        </authorList>
    </citation>
    <scope>NUCLEOTIDE SEQUENCE</scope>
</reference>
<dbReference type="AlphaFoldDB" id="T0ZRF9"/>
<accession>T0ZRF9</accession>
<sequence length="108" mass="12205">MKQLTILEEIIDLARWAPSGDNTQPWRFEILNEQHLRVHGFDTREDCVYDFRGHPSQIALGALLENLSLAAGKFNLEACLSLGSDSHDEHLVFDVLFSTRKSGVLLII</sequence>
<dbReference type="InterPro" id="IPR000415">
    <property type="entry name" value="Nitroreductase-like"/>
</dbReference>
<evidence type="ECO:0000313" key="2">
    <source>
        <dbReference type="EMBL" id="EQD50891.1"/>
    </source>
</evidence>
<organism evidence="2">
    <name type="scientific">mine drainage metagenome</name>
    <dbReference type="NCBI Taxonomy" id="410659"/>
    <lineage>
        <taxon>unclassified sequences</taxon>
        <taxon>metagenomes</taxon>
        <taxon>ecological metagenomes</taxon>
    </lineage>
</organism>
<comment type="caution">
    <text evidence="2">The sequence shown here is derived from an EMBL/GenBank/DDBJ whole genome shotgun (WGS) entry which is preliminary data.</text>
</comment>
<protein>
    <submittedName>
        <fullName evidence="2">UBA/THIF-type NAD/FAD binding fold protein</fullName>
    </submittedName>
</protein>
<feature type="domain" description="Nitroreductase" evidence="1">
    <location>
        <begin position="6"/>
        <end position="37"/>
    </location>
</feature>
<feature type="non-terminal residue" evidence="2">
    <location>
        <position position="108"/>
    </location>
</feature>
<reference evidence="2" key="2">
    <citation type="journal article" date="2014" name="ISME J.">
        <title>Microbial stratification in low pH oxic and suboxic macroscopic growths along an acid mine drainage.</title>
        <authorList>
            <person name="Mendez-Garcia C."/>
            <person name="Mesa V."/>
            <person name="Sprenger R.R."/>
            <person name="Richter M."/>
            <person name="Diez M.S."/>
            <person name="Solano J."/>
            <person name="Bargiela R."/>
            <person name="Golyshina O.V."/>
            <person name="Manteca A."/>
            <person name="Ramos J.L."/>
            <person name="Gallego J.R."/>
            <person name="Llorente I."/>
            <person name="Martins Dos Santos V.A."/>
            <person name="Jensen O.N."/>
            <person name="Pelaez A.I."/>
            <person name="Sanchez J."/>
            <person name="Ferrer M."/>
        </authorList>
    </citation>
    <scope>NUCLEOTIDE SEQUENCE</scope>
</reference>
<dbReference type="GO" id="GO:0016491">
    <property type="term" value="F:oxidoreductase activity"/>
    <property type="evidence" value="ECO:0007669"/>
    <property type="project" value="InterPro"/>
</dbReference>
<gene>
    <name evidence="2" type="ORF">B1B_11077</name>
</gene>
<dbReference type="Gene3D" id="3.40.109.10">
    <property type="entry name" value="NADH Oxidase"/>
    <property type="match status" value="1"/>
</dbReference>